<proteinExistence type="predicted"/>
<gene>
    <name evidence="1" type="ORF">PACLA_8A058517</name>
</gene>
<accession>A0A7D9DVR5</accession>
<evidence type="ECO:0000313" key="2">
    <source>
        <dbReference type="Proteomes" id="UP001152795"/>
    </source>
</evidence>
<comment type="caution">
    <text evidence="1">The sequence shown here is derived from an EMBL/GenBank/DDBJ whole genome shotgun (WGS) entry which is preliminary data.</text>
</comment>
<dbReference type="Proteomes" id="UP001152795">
    <property type="component" value="Unassembled WGS sequence"/>
</dbReference>
<dbReference type="AlphaFoldDB" id="A0A7D9DVR5"/>
<organism evidence="1 2">
    <name type="scientific">Paramuricea clavata</name>
    <name type="common">Red gorgonian</name>
    <name type="synonym">Violescent sea-whip</name>
    <dbReference type="NCBI Taxonomy" id="317549"/>
    <lineage>
        <taxon>Eukaryota</taxon>
        <taxon>Metazoa</taxon>
        <taxon>Cnidaria</taxon>
        <taxon>Anthozoa</taxon>
        <taxon>Octocorallia</taxon>
        <taxon>Malacalcyonacea</taxon>
        <taxon>Plexauridae</taxon>
        <taxon>Paramuricea</taxon>
    </lineage>
</organism>
<protein>
    <submittedName>
        <fullName evidence="1">Uncharacterized protein</fullName>
    </submittedName>
</protein>
<dbReference type="OrthoDB" id="10511254at2759"/>
<sequence length="189" mass="20726">MFIERGCDDNHNDRRIFTACKREVIEACSVENIKNLRNLDLSEQHPVTMISSSHFNKIFLTLAIALTFSAIGSALMCNVCSYTSAQPKAQQMCGNNTVNCATGYCFSSTYTTDTDLVVTVRSCDDPNDRSCPDADDTCEKRTSKFNLKSCAGMCCTTDNCNNYTPSSATGIMVAKFSLCVMVIVGFFLA</sequence>
<name>A0A7D9DVR5_PARCT</name>
<dbReference type="EMBL" id="CACRXK020002493">
    <property type="protein sequence ID" value="CAB3994576.1"/>
    <property type="molecule type" value="Genomic_DNA"/>
</dbReference>
<keyword evidence="2" id="KW-1185">Reference proteome</keyword>
<reference evidence="1" key="1">
    <citation type="submission" date="2020-04" db="EMBL/GenBank/DDBJ databases">
        <authorList>
            <person name="Alioto T."/>
            <person name="Alioto T."/>
            <person name="Gomez Garrido J."/>
        </authorList>
    </citation>
    <scope>NUCLEOTIDE SEQUENCE</scope>
    <source>
        <strain evidence="1">A484AB</strain>
    </source>
</reference>
<evidence type="ECO:0000313" key="1">
    <source>
        <dbReference type="EMBL" id="CAB3994576.1"/>
    </source>
</evidence>